<protein>
    <submittedName>
        <fullName evidence="1">Uncharacterized protein</fullName>
    </submittedName>
</protein>
<dbReference type="AlphaFoldDB" id="A0A8J3G421"/>
<comment type="caution">
    <text evidence="1">The sequence shown here is derived from an EMBL/GenBank/DDBJ whole genome shotgun (WGS) entry which is preliminary data.</text>
</comment>
<dbReference type="Proteomes" id="UP000642809">
    <property type="component" value="Unassembled WGS sequence"/>
</dbReference>
<dbReference type="RefSeq" id="WP_189578354.1">
    <property type="nucleotide sequence ID" value="NZ_BMYF01000001.1"/>
</dbReference>
<name>A0A8J3G421_9BACT</name>
<evidence type="ECO:0000313" key="1">
    <source>
        <dbReference type="EMBL" id="GHB24142.1"/>
    </source>
</evidence>
<sequence length="183" mass="20262">MENLSLHHLSLFITEEVYVIPGDDIKPVAQGSLPIPQTTETASATVEETIEAIESIPALSYDGKFEKGVMVIVDEAEIKAELQELLFKILGAVGCGLKDIALVKSNALEGTSMESIQQLNPSKIILFGKVAHDIMHYRDELYKIHAEDGMEFLFADDLNAIYTTVALKKSLWNQLQILFGIQK</sequence>
<keyword evidence="2" id="KW-1185">Reference proteome</keyword>
<organism evidence="1 2">
    <name type="scientific">Mongoliitalea lutea</name>
    <dbReference type="NCBI Taxonomy" id="849756"/>
    <lineage>
        <taxon>Bacteria</taxon>
        <taxon>Pseudomonadati</taxon>
        <taxon>Bacteroidota</taxon>
        <taxon>Cytophagia</taxon>
        <taxon>Cytophagales</taxon>
        <taxon>Cyclobacteriaceae</taxon>
        <taxon>Mongoliitalea</taxon>
    </lineage>
</organism>
<evidence type="ECO:0000313" key="2">
    <source>
        <dbReference type="Proteomes" id="UP000642809"/>
    </source>
</evidence>
<reference evidence="1" key="1">
    <citation type="journal article" date="2014" name="Int. J. Syst. Evol. Microbiol.">
        <title>Complete genome sequence of Corynebacterium casei LMG S-19264T (=DSM 44701T), isolated from a smear-ripened cheese.</title>
        <authorList>
            <consortium name="US DOE Joint Genome Institute (JGI-PGF)"/>
            <person name="Walter F."/>
            <person name="Albersmeier A."/>
            <person name="Kalinowski J."/>
            <person name="Ruckert C."/>
        </authorList>
    </citation>
    <scope>NUCLEOTIDE SEQUENCE</scope>
    <source>
        <strain evidence="1">KCTC 23224</strain>
    </source>
</reference>
<proteinExistence type="predicted"/>
<reference evidence="1" key="2">
    <citation type="submission" date="2020-09" db="EMBL/GenBank/DDBJ databases">
        <authorList>
            <person name="Sun Q."/>
            <person name="Kim S."/>
        </authorList>
    </citation>
    <scope>NUCLEOTIDE SEQUENCE</scope>
    <source>
        <strain evidence="1">KCTC 23224</strain>
    </source>
</reference>
<dbReference type="EMBL" id="BMYF01000001">
    <property type="protein sequence ID" value="GHB24142.1"/>
    <property type="molecule type" value="Genomic_DNA"/>
</dbReference>
<gene>
    <name evidence="1" type="ORF">GCM10008106_01070</name>
</gene>
<accession>A0A8J3G421</accession>